<dbReference type="GO" id="GO:0000439">
    <property type="term" value="C:transcription factor TFIIH core complex"/>
    <property type="evidence" value="ECO:0007669"/>
    <property type="project" value="UniProtKB-UniRule"/>
</dbReference>
<dbReference type="InterPro" id="IPR035935">
    <property type="entry name" value="TFB5-like_sf"/>
</dbReference>
<keyword evidence="11" id="KW-1185">Reference proteome</keyword>
<dbReference type="PANTHER" id="PTHR28580">
    <property type="entry name" value="GENERAL TRANSCRIPTION FACTOR IIH SUBUNIT 5"/>
    <property type="match status" value="1"/>
</dbReference>
<sequence>MPRAIPGVMVECDASIKAIIVKIDSERHDYILEDLDETTVLIKESKLADLKEALERELQDTQTFPEDEDSD</sequence>
<evidence type="ECO:0000256" key="2">
    <source>
        <dbReference type="ARBA" id="ARBA00004123"/>
    </source>
</evidence>
<dbReference type="Pfam" id="PF06331">
    <property type="entry name" value="Tfb5"/>
    <property type="match status" value="1"/>
</dbReference>
<evidence type="ECO:0000313" key="11">
    <source>
        <dbReference type="Proteomes" id="UP000275078"/>
    </source>
</evidence>
<dbReference type="SMART" id="SM01395">
    <property type="entry name" value="Tbf5"/>
    <property type="match status" value="1"/>
</dbReference>
<proteinExistence type="inferred from homology"/>
<dbReference type="GO" id="GO:0006294">
    <property type="term" value="P:nucleotide-excision repair, preincision complex assembly"/>
    <property type="evidence" value="ECO:0007669"/>
    <property type="project" value="TreeGrafter"/>
</dbReference>
<dbReference type="STRING" id="1160509.A0A3N4IPU7"/>
<keyword evidence="8 9" id="KW-0539">Nucleus</keyword>
<dbReference type="SUPFAM" id="SSF142897">
    <property type="entry name" value="TFB5-like"/>
    <property type="match status" value="1"/>
</dbReference>
<evidence type="ECO:0000256" key="8">
    <source>
        <dbReference type="ARBA" id="ARBA00023242"/>
    </source>
</evidence>
<evidence type="ECO:0000256" key="6">
    <source>
        <dbReference type="ARBA" id="ARBA00023163"/>
    </source>
</evidence>
<evidence type="ECO:0000256" key="3">
    <source>
        <dbReference type="ARBA" id="ARBA00007470"/>
    </source>
</evidence>
<evidence type="ECO:0000256" key="9">
    <source>
        <dbReference type="RuleBase" id="RU368032"/>
    </source>
</evidence>
<comment type="similarity">
    <text evidence="3 9">Belongs to the TFB5 family.</text>
</comment>
<reference evidence="10 11" key="1">
    <citation type="journal article" date="2018" name="Nat. Ecol. Evol.">
        <title>Pezizomycetes genomes reveal the molecular basis of ectomycorrhizal truffle lifestyle.</title>
        <authorList>
            <person name="Murat C."/>
            <person name="Payen T."/>
            <person name="Noel B."/>
            <person name="Kuo A."/>
            <person name="Morin E."/>
            <person name="Chen J."/>
            <person name="Kohler A."/>
            <person name="Krizsan K."/>
            <person name="Balestrini R."/>
            <person name="Da Silva C."/>
            <person name="Montanini B."/>
            <person name="Hainaut M."/>
            <person name="Levati E."/>
            <person name="Barry K.W."/>
            <person name="Belfiori B."/>
            <person name="Cichocki N."/>
            <person name="Clum A."/>
            <person name="Dockter R.B."/>
            <person name="Fauchery L."/>
            <person name="Guy J."/>
            <person name="Iotti M."/>
            <person name="Le Tacon F."/>
            <person name="Lindquist E.A."/>
            <person name="Lipzen A."/>
            <person name="Malagnac F."/>
            <person name="Mello A."/>
            <person name="Molinier V."/>
            <person name="Miyauchi S."/>
            <person name="Poulain J."/>
            <person name="Riccioni C."/>
            <person name="Rubini A."/>
            <person name="Sitrit Y."/>
            <person name="Splivallo R."/>
            <person name="Traeger S."/>
            <person name="Wang M."/>
            <person name="Zifcakova L."/>
            <person name="Wipf D."/>
            <person name="Zambonelli A."/>
            <person name="Paolocci F."/>
            <person name="Nowrousian M."/>
            <person name="Ottonello S."/>
            <person name="Baldrian P."/>
            <person name="Spatafora J.W."/>
            <person name="Henrissat B."/>
            <person name="Nagy L.G."/>
            <person name="Aury J.M."/>
            <person name="Wincker P."/>
            <person name="Grigoriev I.V."/>
            <person name="Bonfante P."/>
            <person name="Martin F.M."/>
        </authorList>
    </citation>
    <scope>NUCLEOTIDE SEQUENCE [LARGE SCALE GENOMIC DNA]</scope>
    <source>
        <strain evidence="10 11">RN42</strain>
    </source>
</reference>
<dbReference type="AlphaFoldDB" id="A0A3N4IPU7"/>
<dbReference type="Gene3D" id="3.30.70.1220">
    <property type="entry name" value="TFB5-like"/>
    <property type="match status" value="1"/>
</dbReference>
<keyword evidence="7 9" id="KW-0234">DNA repair</keyword>
<comment type="subunit">
    <text evidence="9">Component of the 7-subunit TFIIH core complex.</text>
</comment>
<name>A0A3N4IPU7_ASCIM</name>
<dbReference type="GO" id="GO:0006367">
    <property type="term" value="P:transcription initiation at RNA polymerase II promoter"/>
    <property type="evidence" value="ECO:0007669"/>
    <property type="project" value="UniProtKB-UniRule"/>
</dbReference>
<dbReference type="FunFam" id="3.30.70.1220:FF:000002">
    <property type="entry name" value="RNA polymerase II transcription factor B subunit 5"/>
    <property type="match status" value="1"/>
</dbReference>
<protein>
    <recommendedName>
        <fullName evidence="9">General transcription and DNA repair factor IIH subunit TFB5</fullName>
    </recommendedName>
</protein>
<gene>
    <name evidence="10" type="ORF">BJ508DRAFT_411437</name>
</gene>
<dbReference type="PANTHER" id="PTHR28580:SF1">
    <property type="entry name" value="GENERAL TRANSCRIPTION FACTOR IIH SUBUNIT 5"/>
    <property type="match status" value="1"/>
</dbReference>
<comment type="subcellular location">
    <subcellularLocation>
        <location evidence="2 9">Nucleus</location>
    </subcellularLocation>
</comment>
<comment type="function">
    <text evidence="9">In NER, TFIIH acts by opening DNA around the lesion to allow the excision of the damaged oligonucleotide and its replacement by a new DNA fragment. In transcription, TFIIH has an essential role in transcription initiation. When the pre-initiation complex (PIC) has been established, TFIIH is required for promoter opening and promoter escape.</text>
</comment>
<evidence type="ECO:0000256" key="5">
    <source>
        <dbReference type="ARBA" id="ARBA00023015"/>
    </source>
</evidence>
<dbReference type="Proteomes" id="UP000275078">
    <property type="component" value="Unassembled WGS sequence"/>
</dbReference>
<evidence type="ECO:0000256" key="7">
    <source>
        <dbReference type="ARBA" id="ARBA00023204"/>
    </source>
</evidence>
<dbReference type="InterPro" id="IPR009400">
    <property type="entry name" value="TFIIH_TTDA/Tfb5"/>
</dbReference>
<keyword evidence="5 9" id="KW-0805">Transcription regulation</keyword>
<organism evidence="10 11">
    <name type="scientific">Ascobolus immersus RN42</name>
    <dbReference type="NCBI Taxonomy" id="1160509"/>
    <lineage>
        <taxon>Eukaryota</taxon>
        <taxon>Fungi</taxon>
        <taxon>Dikarya</taxon>
        <taxon>Ascomycota</taxon>
        <taxon>Pezizomycotina</taxon>
        <taxon>Pezizomycetes</taxon>
        <taxon>Pezizales</taxon>
        <taxon>Ascobolaceae</taxon>
        <taxon>Ascobolus</taxon>
    </lineage>
</organism>
<accession>A0A3N4IPU7</accession>
<dbReference type="EMBL" id="ML119650">
    <property type="protein sequence ID" value="RPA86261.1"/>
    <property type="molecule type" value="Genomic_DNA"/>
</dbReference>
<dbReference type="OrthoDB" id="354at2759"/>
<dbReference type="GO" id="GO:0005675">
    <property type="term" value="C:transcription factor TFIIH holo complex"/>
    <property type="evidence" value="ECO:0007669"/>
    <property type="project" value="TreeGrafter"/>
</dbReference>
<keyword evidence="6 9" id="KW-0804">Transcription</keyword>
<comment type="function">
    <text evidence="1">Component of the general transcription and DNA repair factor IIH (TFIIH) core complex, which is involved in general and transcription-coupled nucleotide excision repair (NER) of damaged DNA and, when complexed to TFIIK, in RNA transcription by RNA polymerase II. In NER, TFIIH acts by opening DNA around the lesion to allow the excision of the damaged oligonucleotide and its replacement by a new DNA fragment. In transcription, TFIIH has an essential role in transcription initiation. When the pre-initiation complex (PIC) has been established, TFIIH is required for promoter opening and promoter escape. Phosphorylation of the C-terminal tail (CTD) of the largest subunit of RNA polymerase II by the kinase module TFIIK controls the initiation of transcription.</text>
</comment>
<evidence type="ECO:0000256" key="4">
    <source>
        <dbReference type="ARBA" id="ARBA00022763"/>
    </source>
</evidence>
<keyword evidence="4 9" id="KW-0227">DNA damage</keyword>
<evidence type="ECO:0000313" key="10">
    <source>
        <dbReference type="EMBL" id="RPA86261.1"/>
    </source>
</evidence>
<evidence type="ECO:0000256" key="1">
    <source>
        <dbReference type="ARBA" id="ARBA00002817"/>
    </source>
</evidence>